<evidence type="ECO:0000313" key="2">
    <source>
        <dbReference type="Proteomes" id="UP000694853"/>
    </source>
</evidence>
<organism evidence="2 3">
    <name type="scientific">Abrus precatorius</name>
    <name type="common">Indian licorice</name>
    <name type="synonym">Glycine abrus</name>
    <dbReference type="NCBI Taxonomy" id="3816"/>
    <lineage>
        <taxon>Eukaryota</taxon>
        <taxon>Viridiplantae</taxon>
        <taxon>Streptophyta</taxon>
        <taxon>Embryophyta</taxon>
        <taxon>Tracheophyta</taxon>
        <taxon>Spermatophyta</taxon>
        <taxon>Magnoliopsida</taxon>
        <taxon>eudicotyledons</taxon>
        <taxon>Gunneridae</taxon>
        <taxon>Pentapetalae</taxon>
        <taxon>rosids</taxon>
        <taxon>fabids</taxon>
        <taxon>Fabales</taxon>
        <taxon>Fabaceae</taxon>
        <taxon>Papilionoideae</taxon>
        <taxon>50 kb inversion clade</taxon>
        <taxon>NPAAA clade</taxon>
        <taxon>indigoferoid/millettioid clade</taxon>
        <taxon>Abreae</taxon>
        <taxon>Abrus</taxon>
    </lineage>
</organism>
<name>A0A8B8K987_ABRPR</name>
<gene>
    <name evidence="3" type="primary">LOC113853541</name>
</gene>
<dbReference type="GeneID" id="113853541"/>
<dbReference type="AlphaFoldDB" id="A0A8B8K987"/>
<sequence>MTIQIHTVNLLLETRGGSRRQGGATWAPPMASITIRNLLLYTTNENWQVVNLKEAREFSSNKKYIYVFKKLEWQSLSIDLLPHPDMFTDATLGQGSNLRDDDGAKRVFFGGERFIEGISGEAYITVQRTELNSPLGLEVQLHINEAVCPALSEPGLRALLRFMTGVYVCLNRGDVDFKGQQRSTEAAGRSLVSIVVDHIFLCIKDTEFQLELLMQSLFFSRASLSEGDDDNNLTRIAIGGLFLRDTFCRPPCTLVQPSMQLITRDAFHLPEFARSFCPPIYPLQEQQWQLIEGTPLICLHALKIMPSPLPPSFASQTVIDCQPLMIHLQEESCLRISSLLADGIVVNPGDILPDFSVKSFIFNIKGLDVTVPFDKAKLDISSSDVDNSVKTMFTGARLHIENLFFLNSPSLKLRMLNLEKDPACFCLWEGQPVDASQMKWTARASQLTLSLEACSDTTGHQNSLGQTSGLWRCVDLKDACIEVAMATADGSPLLKVPPPGGIVRVGVACEQYISNTSVEQLFFVLDLYGYFGTVSEKIAMAGKRKQLEDIRDKSFSGKLMDNVPSDTAVILAVKNLQLRFLESSFMNVEGMPLVQFVGNDLFTSATHRTLGGAIVVSSILRWESVEIGCVDAEGHLACESGSFLSSSENAPSLSDNGYPHLRAVFWVHKNEKHLLNGNAHSVPFLDISMVHVIPLCEQDLESHSLNVSATVSGVRLGGGMNYTEALLHRFGILGPDGAPGTGLCKGLENLQKGPLSKLFKTTSLINDSEDAGSTREGKETGFPHLKKPDDVDVTIELRDWLFSLEDAQGTAERWWFSNHEDEGREERSWHASFHGLRVNAKSSPKNVPDGKAQLQRIQQHPVELITIGVQGLQILKPHTQKDIPSSMLIANGVKKCTDTVGGIGLEVRLILGGENADDEMANWEVEKLKFSVKQPIEAVVTKDELQHLTFLCKSEIDSIGRITAGIIRLLKLEGSVGQSVIDQLSHLGSEGIDKIFSSEKVSREGSVGSRGLSPSPNLINEETHRTTEQTLTLLEEALVDSQAKLDDLISDIGTSESSSFQHHTIVKLSQKIESMQGLLMQLRNQL</sequence>
<accession>A0A8B8K987</accession>
<dbReference type="RefSeq" id="XP_027339754.1">
    <property type="nucleotide sequence ID" value="XM_027483953.1"/>
</dbReference>
<dbReference type="PANTHER" id="PTHR22774">
    <property type="entry name" value="CHOREIN N-TERMINAL DOMAIN-CONTAINING PROTEIN"/>
    <property type="match status" value="1"/>
</dbReference>
<keyword evidence="2" id="KW-1185">Reference proteome</keyword>
<dbReference type="InterPro" id="IPR026728">
    <property type="entry name" value="BLTP3A/B"/>
</dbReference>
<evidence type="ECO:0000256" key="1">
    <source>
        <dbReference type="SAM" id="Coils"/>
    </source>
</evidence>
<dbReference type="Proteomes" id="UP000694853">
    <property type="component" value="Unplaced"/>
</dbReference>
<reference evidence="3" key="2">
    <citation type="submission" date="2025-08" db="UniProtKB">
        <authorList>
            <consortium name="RefSeq"/>
        </authorList>
    </citation>
    <scope>IDENTIFICATION</scope>
    <source>
        <tissue evidence="3">Young leaves</tissue>
    </source>
</reference>
<protein>
    <submittedName>
        <fullName evidence="3">Uncharacterized protein LOC113853541 isoform X3</fullName>
    </submittedName>
</protein>
<proteinExistence type="predicted"/>
<feature type="coiled-coil region" evidence="1">
    <location>
        <begin position="1031"/>
        <end position="1085"/>
    </location>
</feature>
<reference evidence="2" key="1">
    <citation type="journal article" date="2019" name="Toxins">
        <title>Detection of Abrin-Like and Prepropulchellin-Like Toxin Genes and Transcripts Using Whole Genome Sequencing and Full-Length Transcript Sequencing of Abrus precatorius.</title>
        <authorList>
            <person name="Hovde B.T."/>
            <person name="Daligault H.E."/>
            <person name="Hanschen E.R."/>
            <person name="Kunde Y.A."/>
            <person name="Johnson M.B."/>
            <person name="Starkenburg S.R."/>
            <person name="Johnson S.L."/>
        </authorList>
    </citation>
    <scope>NUCLEOTIDE SEQUENCE [LARGE SCALE GENOMIC DNA]</scope>
</reference>
<dbReference type="PANTHER" id="PTHR22774:SF11">
    <property type="entry name" value="CHOREIN N-TERMINAL DOMAIN-CONTAINING PROTEIN"/>
    <property type="match status" value="1"/>
</dbReference>
<evidence type="ECO:0000313" key="3">
    <source>
        <dbReference type="RefSeq" id="XP_027339754.1"/>
    </source>
</evidence>
<keyword evidence="1" id="KW-0175">Coiled coil</keyword>